<proteinExistence type="predicted"/>
<dbReference type="SMART" id="SM00320">
    <property type="entry name" value="WD40"/>
    <property type="match status" value="14"/>
</dbReference>
<dbReference type="PANTHER" id="PTHR15622:SF2">
    <property type="entry name" value="U4_U6 SMALL NUCLEAR RIBONUCLEOPROTEIN PRP4"/>
    <property type="match status" value="1"/>
</dbReference>
<dbReference type="GO" id="GO:0000209">
    <property type="term" value="P:protein polyubiquitination"/>
    <property type="evidence" value="ECO:0007669"/>
    <property type="project" value="TreeGrafter"/>
</dbReference>
<dbReference type="Proteomes" id="UP000322530">
    <property type="component" value="Unassembled WGS sequence"/>
</dbReference>
<keyword evidence="1 4" id="KW-0853">WD repeat</keyword>
<dbReference type="InterPro" id="IPR002182">
    <property type="entry name" value="NB-ARC"/>
</dbReference>
<keyword evidence="5" id="KW-0812">Transmembrane</keyword>
<dbReference type="AlphaFoldDB" id="A0A5A5TD34"/>
<dbReference type="InterPro" id="IPR036322">
    <property type="entry name" value="WD40_repeat_dom_sf"/>
</dbReference>
<feature type="domain" description="TEP-1 second beta-propeller" evidence="7">
    <location>
        <begin position="863"/>
        <end position="1025"/>
    </location>
</feature>
<dbReference type="Pfam" id="PF25047">
    <property type="entry name" value="Beta-prop_TEP1_2nd"/>
    <property type="match status" value="1"/>
</dbReference>
<feature type="repeat" description="WD" evidence="4">
    <location>
        <begin position="678"/>
        <end position="719"/>
    </location>
</feature>
<dbReference type="PROSITE" id="PS00678">
    <property type="entry name" value="WD_REPEATS_1"/>
    <property type="match status" value="9"/>
</dbReference>
<keyword evidence="5" id="KW-0472">Membrane</keyword>
<dbReference type="InterPro" id="IPR020472">
    <property type="entry name" value="WD40_PAC1"/>
</dbReference>
<gene>
    <name evidence="8" type="ORF">KDI_25070</name>
</gene>
<evidence type="ECO:0000259" key="7">
    <source>
        <dbReference type="Pfam" id="PF25047"/>
    </source>
</evidence>
<dbReference type="CDD" id="cd00200">
    <property type="entry name" value="WD40"/>
    <property type="match status" value="3"/>
</dbReference>
<feature type="repeat" description="WD" evidence="4">
    <location>
        <begin position="720"/>
        <end position="761"/>
    </location>
</feature>
<name>A0A5A5TD34_9CHLR</name>
<evidence type="ECO:0000256" key="5">
    <source>
        <dbReference type="SAM" id="Phobius"/>
    </source>
</evidence>
<dbReference type="GO" id="GO:0043531">
    <property type="term" value="F:ADP binding"/>
    <property type="evidence" value="ECO:0007669"/>
    <property type="project" value="InterPro"/>
</dbReference>
<dbReference type="InterPro" id="IPR001680">
    <property type="entry name" value="WD40_rpt"/>
</dbReference>
<dbReference type="OrthoDB" id="9812686at2"/>
<evidence type="ECO:0000313" key="8">
    <source>
        <dbReference type="EMBL" id="GCF08943.1"/>
    </source>
</evidence>
<dbReference type="Pfam" id="PF00931">
    <property type="entry name" value="NB-ARC"/>
    <property type="match status" value="1"/>
</dbReference>
<feature type="repeat" description="WD" evidence="4">
    <location>
        <begin position="1098"/>
        <end position="1138"/>
    </location>
</feature>
<evidence type="ECO:0000256" key="3">
    <source>
        <dbReference type="ARBA" id="ARBA00022786"/>
    </source>
</evidence>
<feature type="repeat" description="WD" evidence="4">
    <location>
        <begin position="888"/>
        <end position="929"/>
    </location>
</feature>
<reference evidence="8 9" key="1">
    <citation type="submission" date="2019-01" db="EMBL/GenBank/DDBJ databases">
        <title>Draft genome sequence of Dictyobacter sp. Uno17.</title>
        <authorList>
            <person name="Wang C.M."/>
            <person name="Zheng Y."/>
            <person name="Sakai Y."/>
            <person name="Abe K."/>
            <person name="Yokota A."/>
            <person name="Yabe S."/>
        </authorList>
    </citation>
    <scope>NUCLEOTIDE SEQUENCE [LARGE SCALE GENOMIC DNA]</scope>
    <source>
        <strain evidence="8 9">Uno17</strain>
    </source>
</reference>
<keyword evidence="9" id="KW-1185">Reference proteome</keyword>
<dbReference type="InterPro" id="IPR019775">
    <property type="entry name" value="WD40_repeat_CS"/>
</dbReference>
<dbReference type="PANTHER" id="PTHR15622">
    <property type="entry name" value="WD40 REPEAT PROTEIN"/>
    <property type="match status" value="1"/>
</dbReference>
<keyword evidence="3" id="KW-0833">Ubl conjugation pathway</keyword>
<dbReference type="PRINTS" id="PR00320">
    <property type="entry name" value="GPROTEINBRPT"/>
</dbReference>
<evidence type="ECO:0000259" key="6">
    <source>
        <dbReference type="Pfam" id="PF00931"/>
    </source>
</evidence>
<dbReference type="PROSITE" id="PS50231">
    <property type="entry name" value="RICIN_B_LECTIN"/>
    <property type="match status" value="1"/>
</dbReference>
<feature type="repeat" description="WD" evidence="4">
    <location>
        <begin position="636"/>
        <end position="677"/>
    </location>
</feature>
<feature type="repeat" description="WD" evidence="4">
    <location>
        <begin position="972"/>
        <end position="1013"/>
    </location>
</feature>
<accession>A0A5A5TD34</accession>
<dbReference type="PRINTS" id="PR00364">
    <property type="entry name" value="DISEASERSIST"/>
</dbReference>
<dbReference type="InterPro" id="IPR027417">
    <property type="entry name" value="P-loop_NTPase"/>
</dbReference>
<dbReference type="Pfam" id="PF00400">
    <property type="entry name" value="WD40"/>
    <property type="match status" value="8"/>
</dbReference>
<dbReference type="InterPro" id="IPR051983">
    <property type="entry name" value="WSB_SOCS-box_domain"/>
</dbReference>
<feature type="repeat" description="WD" evidence="4">
    <location>
        <begin position="762"/>
        <end position="803"/>
    </location>
</feature>
<evidence type="ECO:0000313" key="9">
    <source>
        <dbReference type="Proteomes" id="UP000322530"/>
    </source>
</evidence>
<feature type="transmembrane region" description="Helical" evidence="5">
    <location>
        <begin position="20"/>
        <end position="39"/>
    </location>
</feature>
<feature type="repeat" description="WD" evidence="4">
    <location>
        <begin position="1014"/>
        <end position="1055"/>
    </location>
</feature>
<keyword evidence="5" id="KW-1133">Transmembrane helix</keyword>
<evidence type="ECO:0000256" key="4">
    <source>
        <dbReference type="PROSITE-ProRule" id="PRU00221"/>
    </source>
</evidence>
<protein>
    <recommendedName>
        <fullName evidence="10">NB-ARC domain-containing protein</fullName>
    </recommendedName>
</protein>
<organism evidence="8 9">
    <name type="scientific">Dictyobacter arantiisoli</name>
    <dbReference type="NCBI Taxonomy" id="2014874"/>
    <lineage>
        <taxon>Bacteria</taxon>
        <taxon>Bacillati</taxon>
        <taxon>Chloroflexota</taxon>
        <taxon>Ktedonobacteria</taxon>
        <taxon>Ktedonobacterales</taxon>
        <taxon>Dictyobacteraceae</taxon>
        <taxon>Dictyobacter</taxon>
    </lineage>
</organism>
<evidence type="ECO:0000256" key="1">
    <source>
        <dbReference type="ARBA" id="ARBA00022574"/>
    </source>
</evidence>
<evidence type="ECO:0000256" key="2">
    <source>
        <dbReference type="ARBA" id="ARBA00022737"/>
    </source>
</evidence>
<feature type="repeat" description="WD" evidence="4">
    <location>
        <begin position="930"/>
        <end position="971"/>
    </location>
</feature>
<dbReference type="RefSeq" id="WP_149401906.1">
    <property type="nucleotide sequence ID" value="NZ_BIXY01000033.1"/>
</dbReference>
<dbReference type="PROSITE" id="PS50294">
    <property type="entry name" value="WD_REPEATS_REGION"/>
    <property type="match status" value="13"/>
</dbReference>
<dbReference type="Gene3D" id="2.130.10.10">
    <property type="entry name" value="YVTN repeat-like/Quinoprotein amine dehydrogenase"/>
    <property type="match status" value="5"/>
</dbReference>
<dbReference type="SUPFAM" id="SSF141571">
    <property type="entry name" value="Pentapeptide repeat-like"/>
    <property type="match status" value="1"/>
</dbReference>
<feature type="transmembrane region" description="Helical" evidence="5">
    <location>
        <begin position="44"/>
        <end position="64"/>
    </location>
</feature>
<dbReference type="InterPro" id="IPR015943">
    <property type="entry name" value="WD40/YVTN_repeat-like_dom_sf"/>
</dbReference>
<feature type="repeat" description="WD" evidence="4">
    <location>
        <begin position="846"/>
        <end position="887"/>
    </location>
</feature>
<dbReference type="InterPro" id="IPR056829">
    <property type="entry name" value="Beta-prop_TEP1_2nd"/>
</dbReference>
<feature type="repeat" description="WD" evidence="4">
    <location>
        <begin position="1056"/>
        <end position="1097"/>
    </location>
</feature>
<keyword evidence="2" id="KW-0677">Repeat</keyword>
<comment type="caution">
    <text evidence="8">The sequence shown here is derived from an EMBL/GenBank/DDBJ whole genome shotgun (WGS) entry which is preliminary data.</text>
</comment>
<feature type="domain" description="NB-ARC" evidence="6">
    <location>
        <begin position="161"/>
        <end position="288"/>
    </location>
</feature>
<evidence type="ECO:0008006" key="10">
    <source>
        <dbReference type="Google" id="ProtNLM"/>
    </source>
</evidence>
<sequence>MIPRAPEAEPKHPLPLWGRWLILIAVLLLVIGLAILWIIQGAQALIPVVVITVIGVVLAFFQVFPPTLLLPEKEPSIKIASTDLSSSHVSTTLVDAHRVVPAILTTSPASANNTVTRAPDVDQSTSVARMANETRIDWDGAPQQGKFYGRLEEFTTLEKWIEHEHCCVLSILGQGGIGKTSLAVALVNQVNTLFDYVFWRTLQNAPPLREVLKESLLFFSEQQITALPENEEAALALLFDILKKKRCLLIFDNLETILQDGNHASLYQYGYEDYDNFIRRFGTTRHSSCLLLTSREKTKELVLLESASAGVRSLSVAGLDTKVGRAIIEDGTLFGSDDQWSMLVQIYSGNPLALKLVCEFIREIFGGNIEVFLRERDGSTGIHALLDQQFKRLSALELEIIYWLAVERERVSLEELRVDLVTSVIKKELLDALLSLRRRFLIETTGSSVQFTLLPLIMEHVADVLVDQIYEEFLNEDINIFGKYALMKADAKEHVRESQIRFFLAPLAKRLLDNFGESELQQKCQHILSLIHTFPAAQPTYAAGNMLSLLIFLKFDLEKYDFSHLFIRQAYLQKVNLSNVNFRSTHFDKSMFTDTLGNILSLSFAPVGDLVAGGTTTSSVRIWRWQGMHASPHLDCTGHTDWVRSVTFSPDSNVLASCGNDQTIRLWDVNTGICLSVLRGHNSWVRQVIFSPDGKVLASCGNDQTIRLWDVATRQCMHILQGHEGEVRSIAFSPDGTRLVSGSQDKTVRFWDLTSRDCLAIVTGHTSEVWSVAFSPDSRFCASASDDQTIRVWDSQTHALHHVLTGHTRRVRSVAFHPLEPLLISASEDQTIRQWDTLTGQRRHTLVGHTGWIRSIAFNADGSVLASGGDDQTIRLWETNTNHCLTALSGHSNWIKTVAFSPDERLLASNSDTYTLSLWQTEIEETAHMLTGHNSWVRTVAFSPDGNLLASGSEDTVVRLWNVRREQYVKTLRGHHSWVTSVAFSPDGNVLASASEDASICLWNIQTGKAIHTLTGHTHRVGSIAFSPDGTLLASAGDDQKVRLWNVQLGTCLTTLHGHTSRVRSVAFSPDGRFLASASGDHTVRVWQTDTWRCLHILLGHTNWVRSVAIGADAVIASGSDDRTIRLWDARTGECIQVLEGHADHVRAVAFNGQGNHLASGSRDGSIRLWDVPAGTCYKILKCDRPYEHMDITGASGLTEVQRETLKVLGAIDH</sequence>
<dbReference type="SUPFAM" id="SSF50978">
    <property type="entry name" value="WD40 repeat-like"/>
    <property type="match status" value="3"/>
</dbReference>
<feature type="repeat" description="WD" evidence="4">
    <location>
        <begin position="1139"/>
        <end position="1180"/>
    </location>
</feature>
<feature type="repeat" description="WD" evidence="4">
    <location>
        <begin position="804"/>
        <end position="845"/>
    </location>
</feature>
<dbReference type="SUPFAM" id="SSF52540">
    <property type="entry name" value="P-loop containing nucleoside triphosphate hydrolases"/>
    <property type="match status" value="1"/>
</dbReference>
<dbReference type="PROSITE" id="PS50082">
    <property type="entry name" value="WD_REPEATS_2"/>
    <property type="match status" value="13"/>
</dbReference>
<dbReference type="EMBL" id="BIXY01000033">
    <property type="protein sequence ID" value="GCF08943.1"/>
    <property type="molecule type" value="Genomic_DNA"/>
</dbReference>
<dbReference type="Gene3D" id="3.40.50.300">
    <property type="entry name" value="P-loop containing nucleotide triphosphate hydrolases"/>
    <property type="match status" value="1"/>
</dbReference>